<dbReference type="Proteomes" id="UP000799770">
    <property type="component" value="Unassembled WGS sequence"/>
</dbReference>
<sequence>MHYLPLLDISLTRSPVAPRAQSAYDEAYQLRQFGTSAPRQQCPDWTTNLATFLTTPSFPWPSIQRELQSFVKFADTGRMDFTGDLAFGMPSNQHGDISVAYRSQGSIRSARKGRNPSVACIIYADAGHPLHRMIFQPRHQHHTYQFACRERFEV</sequence>
<organism evidence="1 2">
    <name type="scientific">Lophiotrema nucula</name>
    <dbReference type="NCBI Taxonomy" id="690887"/>
    <lineage>
        <taxon>Eukaryota</taxon>
        <taxon>Fungi</taxon>
        <taxon>Dikarya</taxon>
        <taxon>Ascomycota</taxon>
        <taxon>Pezizomycotina</taxon>
        <taxon>Dothideomycetes</taxon>
        <taxon>Pleosporomycetidae</taxon>
        <taxon>Pleosporales</taxon>
        <taxon>Lophiotremataceae</taxon>
        <taxon>Lophiotrema</taxon>
    </lineage>
</organism>
<reference evidence="1" key="1">
    <citation type="journal article" date="2020" name="Stud. Mycol.">
        <title>101 Dothideomycetes genomes: a test case for predicting lifestyles and emergence of pathogens.</title>
        <authorList>
            <person name="Haridas S."/>
            <person name="Albert R."/>
            <person name="Binder M."/>
            <person name="Bloem J."/>
            <person name="Labutti K."/>
            <person name="Salamov A."/>
            <person name="Andreopoulos B."/>
            <person name="Baker S."/>
            <person name="Barry K."/>
            <person name="Bills G."/>
            <person name="Bluhm B."/>
            <person name="Cannon C."/>
            <person name="Castanera R."/>
            <person name="Culley D."/>
            <person name="Daum C."/>
            <person name="Ezra D."/>
            <person name="Gonzalez J."/>
            <person name="Henrissat B."/>
            <person name="Kuo A."/>
            <person name="Liang C."/>
            <person name="Lipzen A."/>
            <person name="Lutzoni F."/>
            <person name="Magnuson J."/>
            <person name="Mondo S."/>
            <person name="Nolan M."/>
            <person name="Ohm R."/>
            <person name="Pangilinan J."/>
            <person name="Park H.-J."/>
            <person name="Ramirez L."/>
            <person name="Alfaro M."/>
            <person name="Sun H."/>
            <person name="Tritt A."/>
            <person name="Yoshinaga Y."/>
            <person name="Zwiers L.-H."/>
            <person name="Turgeon B."/>
            <person name="Goodwin S."/>
            <person name="Spatafora J."/>
            <person name="Crous P."/>
            <person name="Grigoriev I."/>
        </authorList>
    </citation>
    <scope>NUCLEOTIDE SEQUENCE</scope>
    <source>
        <strain evidence="1">CBS 627.86</strain>
    </source>
</reference>
<dbReference type="EMBL" id="ML977320">
    <property type="protein sequence ID" value="KAF2116887.1"/>
    <property type="molecule type" value="Genomic_DNA"/>
</dbReference>
<evidence type="ECO:0000313" key="2">
    <source>
        <dbReference type="Proteomes" id="UP000799770"/>
    </source>
</evidence>
<keyword evidence="2" id="KW-1185">Reference proteome</keyword>
<protein>
    <submittedName>
        <fullName evidence="1">Uncharacterized protein</fullName>
    </submittedName>
</protein>
<dbReference type="AlphaFoldDB" id="A0A6A5ZDR0"/>
<proteinExistence type="predicted"/>
<gene>
    <name evidence="1" type="ORF">BDV96DRAFT_573039</name>
</gene>
<accession>A0A6A5ZDR0</accession>
<name>A0A6A5ZDR0_9PLEO</name>
<evidence type="ECO:0000313" key="1">
    <source>
        <dbReference type="EMBL" id="KAF2116887.1"/>
    </source>
</evidence>